<keyword evidence="1 2" id="KW-0808">Transferase</keyword>
<evidence type="ECO:0000313" key="3">
    <source>
        <dbReference type="Proteomes" id="UP001278766"/>
    </source>
</evidence>
<reference evidence="2" key="2">
    <citation type="submission" date="2023-06" db="EMBL/GenBank/DDBJ databases">
        <authorList>
            <consortium name="Lawrence Berkeley National Laboratory"/>
            <person name="Haridas S."/>
            <person name="Hensen N."/>
            <person name="Bonometti L."/>
            <person name="Westerberg I."/>
            <person name="Brannstrom I.O."/>
            <person name="Guillou S."/>
            <person name="Cros-Aarteil S."/>
            <person name="Calhoun S."/>
            <person name="Kuo A."/>
            <person name="Mondo S."/>
            <person name="Pangilinan J."/>
            <person name="Riley R."/>
            <person name="Labutti K."/>
            <person name="Andreopoulos B."/>
            <person name="Lipzen A."/>
            <person name="Chen C."/>
            <person name="Yanf M."/>
            <person name="Daum C."/>
            <person name="Ng V."/>
            <person name="Clum A."/>
            <person name="Steindorff A."/>
            <person name="Ohm R."/>
            <person name="Martin F."/>
            <person name="Silar P."/>
            <person name="Natvig D."/>
            <person name="Lalanne C."/>
            <person name="Gautier V."/>
            <person name="Ament-Velasquez S.L."/>
            <person name="Kruys A."/>
            <person name="Hutchinson M.I."/>
            <person name="Powell A.J."/>
            <person name="Barry K."/>
            <person name="Miller A.N."/>
            <person name="Grigoriev I.V."/>
            <person name="Debuchy R."/>
            <person name="Gladieux P."/>
            <person name="Thoren M.H."/>
            <person name="Johannesson H."/>
        </authorList>
    </citation>
    <scope>NUCLEOTIDE SEQUENCE</scope>
    <source>
        <strain evidence="2">CBS 168.71</strain>
    </source>
</reference>
<dbReference type="Proteomes" id="UP001278766">
    <property type="component" value="Unassembled WGS sequence"/>
</dbReference>
<dbReference type="Pfam" id="PF02458">
    <property type="entry name" value="Transferase"/>
    <property type="match status" value="1"/>
</dbReference>
<dbReference type="GeneID" id="87842333"/>
<dbReference type="InterPro" id="IPR023213">
    <property type="entry name" value="CAT-like_dom_sf"/>
</dbReference>
<proteinExistence type="predicted"/>
<keyword evidence="3" id="KW-1185">Reference proteome</keyword>
<dbReference type="InterPro" id="IPR051283">
    <property type="entry name" value="Sec_Metabolite_Acyltrans"/>
</dbReference>
<protein>
    <submittedName>
        <fullName evidence="2">Transferase</fullName>
    </submittedName>
</protein>
<evidence type="ECO:0000313" key="2">
    <source>
        <dbReference type="EMBL" id="KAK3292085.1"/>
    </source>
</evidence>
<dbReference type="Gene3D" id="3.30.559.10">
    <property type="entry name" value="Chloramphenicol acetyltransferase-like domain"/>
    <property type="match status" value="2"/>
</dbReference>
<organism evidence="2 3">
    <name type="scientific">Chaetomium fimeti</name>
    <dbReference type="NCBI Taxonomy" id="1854472"/>
    <lineage>
        <taxon>Eukaryota</taxon>
        <taxon>Fungi</taxon>
        <taxon>Dikarya</taxon>
        <taxon>Ascomycota</taxon>
        <taxon>Pezizomycotina</taxon>
        <taxon>Sordariomycetes</taxon>
        <taxon>Sordariomycetidae</taxon>
        <taxon>Sordariales</taxon>
        <taxon>Chaetomiaceae</taxon>
        <taxon>Chaetomium</taxon>
    </lineage>
</organism>
<name>A0AAE0LP43_9PEZI</name>
<dbReference type="GO" id="GO:0016740">
    <property type="term" value="F:transferase activity"/>
    <property type="evidence" value="ECO:0007669"/>
    <property type="project" value="UniProtKB-KW"/>
</dbReference>
<dbReference type="RefSeq" id="XP_062655599.1">
    <property type="nucleotide sequence ID" value="XM_062805385.1"/>
</dbReference>
<comment type="caution">
    <text evidence="2">The sequence shown here is derived from an EMBL/GenBank/DDBJ whole genome shotgun (WGS) entry which is preliminary data.</text>
</comment>
<dbReference type="EMBL" id="JAUEPN010000007">
    <property type="protein sequence ID" value="KAK3292085.1"/>
    <property type="molecule type" value="Genomic_DNA"/>
</dbReference>
<gene>
    <name evidence="2" type="ORF">B0H64DRAFT_419457</name>
</gene>
<dbReference type="PANTHER" id="PTHR31896">
    <property type="entry name" value="FAMILY REGULATORY PROTEIN, PUTATIVE (AFU_ORTHOLOGUE AFUA_3G14730)-RELATED"/>
    <property type="match status" value="1"/>
</dbReference>
<reference evidence="2" key="1">
    <citation type="journal article" date="2023" name="Mol. Phylogenet. Evol.">
        <title>Genome-scale phylogeny and comparative genomics of the fungal order Sordariales.</title>
        <authorList>
            <person name="Hensen N."/>
            <person name="Bonometti L."/>
            <person name="Westerberg I."/>
            <person name="Brannstrom I.O."/>
            <person name="Guillou S."/>
            <person name="Cros-Aarteil S."/>
            <person name="Calhoun S."/>
            <person name="Haridas S."/>
            <person name="Kuo A."/>
            <person name="Mondo S."/>
            <person name="Pangilinan J."/>
            <person name="Riley R."/>
            <person name="LaButti K."/>
            <person name="Andreopoulos B."/>
            <person name="Lipzen A."/>
            <person name="Chen C."/>
            <person name="Yan M."/>
            <person name="Daum C."/>
            <person name="Ng V."/>
            <person name="Clum A."/>
            <person name="Steindorff A."/>
            <person name="Ohm R.A."/>
            <person name="Martin F."/>
            <person name="Silar P."/>
            <person name="Natvig D.O."/>
            <person name="Lalanne C."/>
            <person name="Gautier V."/>
            <person name="Ament-Velasquez S.L."/>
            <person name="Kruys A."/>
            <person name="Hutchinson M.I."/>
            <person name="Powell A.J."/>
            <person name="Barry K."/>
            <person name="Miller A.N."/>
            <person name="Grigoriev I.V."/>
            <person name="Debuchy R."/>
            <person name="Gladieux P."/>
            <person name="Hiltunen Thoren M."/>
            <person name="Johannesson H."/>
        </authorList>
    </citation>
    <scope>NUCLEOTIDE SEQUENCE</scope>
    <source>
        <strain evidence="2">CBS 168.71</strain>
    </source>
</reference>
<sequence>MPKTEEYQFRPLGWENDPEVERLRFSSLDYLAACTYNSYALFFKLEDEERPGTLAALKEGLERTLAQCRQLVGTIEKNDDDDDHSFVKKRDSTVRLVVKYFEAEDNVPSMSEIEKAHFASSSLGDTGRFVVEGMTYGEKPECFPSAKPVVSAYQANFIPGGFLFMINLHHYANDVMGWANFVYQLADNCNSIVNKTAPPSWDPANLDASRFTASEFPSESKVDGPTSPERHPLLREHAALLFHLPKSKAKELKGLATRAGEGQMVPWVSTYDAFSALLWRVITRHRATLYNSSPDETPIFIEGINMRTRTDPPVANRLQRNLFWAAVSANYPNPLAIKEIASLGDVVPLSLLASKIRTMTNSMDQAGLDKALAMLAPVRDKTCLFSRVDSFPPLTVVITDWRLAAVCEKADFGFGRPSAFRHFLDAVSEGLITVYPPRMFGSDTDEGCEFVVTMENEIVEAVLDDSDLKKYFEFRGYEVKRAAKTSPESA</sequence>
<evidence type="ECO:0000256" key="1">
    <source>
        <dbReference type="ARBA" id="ARBA00022679"/>
    </source>
</evidence>
<dbReference type="AlphaFoldDB" id="A0AAE0LP43"/>
<dbReference type="PANTHER" id="PTHR31896:SF13">
    <property type="entry name" value="TRICHOTHECENE 3-O-ACETYLTRANSFERASE"/>
    <property type="match status" value="1"/>
</dbReference>
<accession>A0AAE0LP43</accession>